<evidence type="ECO:0000256" key="14">
    <source>
        <dbReference type="ARBA" id="ARBA00023180"/>
    </source>
</evidence>
<dbReference type="Pfam" id="PF20805">
    <property type="entry name" value="Integrin_A_Ig_2"/>
    <property type="match status" value="1"/>
</dbReference>
<dbReference type="Pfam" id="PF01839">
    <property type="entry name" value="FG-GAP"/>
    <property type="match status" value="2"/>
</dbReference>
<dbReference type="PANTHER" id="PTHR23220">
    <property type="entry name" value="INTEGRIN ALPHA"/>
    <property type="match status" value="1"/>
</dbReference>
<sequence>MDVTLDKMLTLLFFIQSWLIPQAQSFNVGTAGAKVFSGPAQEEFGYTVQQFTNHQGKWLLVGSPWSGSPDNRKGDVYKCAITGPASNCERLNLQNTVAIPNVMNVNVNMSLGLTLTRTANNDKFMTCGPLWAQSCGSQYYYPGVCAEVSPLFKSLPAFSPALQTCGGPMDVAIVLDGSNSIYPWPPVVEFLVKLLENLDIGPQNTQVSVLQYGEDTAFQFYLNSYGTKKAMLDAASKIQQKGGLETRTFKAIQDASQNAFLPARGGRPGASKVMVVVTDGESHDKEMRDQVIAACEKMKITRFSIAVLGYYNRNNIDPKTLIAEIKSIASTPTERHYFNVSEEAALSKIAGTLGDRIFNIEGTGKGGDFQMELSQVGFSAHRTDKKDGLMLGAVGAYGWSGTVVHQTGQKFDALPKKVFESTLDDRNHSSYLGYSVTSLRHGSTEYFVAGAPRANHTGLVVVYTVDSTGQASIRDTQRGTQIGSYFGSVLCPLDVNKDGVTDVLLVGAPMFMSEEKKERGKVYLFAVTDGILSDQGFLEGPSAVENARFGMAISAVPDLNLDGFSDVVVGAPLEDNSRGVVYVYFGNKTTVRLQHSQRIAGLKVDTGLQYFGRSLDGSGDLNGDTIPDISVGAYGKVVQLWSRGVAVVTPQVSFTPDKITILNKNCVWGGRQVSCFTARVCFSASFRPSPPVGPVAIKYNLTLDEDLQSSRVSSRGQFSNSERTLQKDLSVSAQPQCEDHIVYVQEAPDFVTSVALRVDIALQNPEANPVLDTFNKDAWEFFIPFSKECGTDDVCVSDLQLTARRSGDQSSSSPMLVSQKNRRLSFTVSVTNKMENAYNARVTASYSKNLFYSSVTQLSDGTEVKCTSVAESQILSCQVAYPALNNDQTVTFELIFDFNFDQLQREARVTFEAQSDSREETPTDNEATLSIPVQYDSEIILTREANMNFYVVEKEEVKTTLTSYDDIGPEFNFMLKVSTVNFLVNLVYLTVSIPTKTKGGNPLLYVTGVRTAPPSEVSCDMNGLIDPLKIGDKSAHSVTFAKETFKDKEKLDCKTLTCQSMKCVLKDLAIKSHYFVNVTARIWNGTFASASFQAVSLSVSAEMETAQPDLIVITDDHREVQVMISKPGGKDEVPVGVIVGSVLGGLLLLAIATAVLWKLGFFKRKYEQLMRDGEADEAETEALHDDTP</sequence>
<evidence type="ECO:0000256" key="2">
    <source>
        <dbReference type="ARBA" id="ARBA00008054"/>
    </source>
</evidence>
<dbReference type="InterPro" id="IPR013519">
    <property type="entry name" value="Int_alpha_beta-p"/>
</dbReference>
<dbReference type="GeneID" id="105894588"/>
<dbReference type="SUPFAM" id="SSF53300">
    <property type="entry name" value="vWA-like"/>
    <property type="match status" value="1"/>
</dbReference>
<dbReference type="InterPro" id="IPR036465">
    <property type="entry name" value="vWFA_dom_sf"/>
</dbReference>
<keyword evidence="11 16" id="KW-0472">Membrane</keyword>
<dbReference type="InterPro" id="IPR028994">
    <property type="entry name" value="Integrin_alpha_N"/>
</dbReference>
<keyword evidence="7" id="KW-0106">Calcium</keyword>
<evidence type="ECO:0000256" key="13">
    <source>
        <dbReference type="ARBA" id="ARBA00023170"/>
    </source>
</evidence>
<keyword evidence="13 16" id="KW-0675">Receptor</keyword>
<feature type="repeat" description="FG-GAP" evidence="15">
    <location>
        <begin position="535"/>
        <end position="593"/>
    </location>
</feature>
<dbReference type="GO" id="GO:0005178">
    <property type="term" value="F:integrin binding"/>
    <property type="evidence" value="ECO:0007669"/>
    <property type="project" value="TreeGrafter"/>
</dbReference>
<dbReference type="FunFam" id="3.40.50.410:FF:000012">
    <property type="entry name" value="Integrin, alpha 10"/>
    <property type="match status" value="1"/>
</dbReference>
<keyword evidence="9 16" id="KW-1133">Transmembrane helix</keyword>
<dbReference type="GO" id="GO:0008305">
    <property type="term" value="C:integrin complex"/>
    <property type="evidence" value="ECO:0007669"/>
    <property type="project" value="InterPro"/>
</dbReference>
<dbReference type="RefSeq" id="XP_031433315.1">
    <property type="nucleotide sequence ID" value="XM_031577455.1"/>
</dbReference>
<accession>A0A6P8GE84</accession>
<dbReference type="InterPro" id="IPR013517">
    <property type="entry name" value="FG-GAP"/>
</dbReference>
<evidence type="ECO:0000256" key="6">
    <source>
        <dbReference type="ARBA" id="ARBA00022737"/>
    </source>
</evidence>
<dbReference type="InterPro" id="IPR002035">
    <property type="entry name" value="VWF_A"/>
</dbReference>
<evidence type="ECO:0000256" key="10">
    <source>
        <dbReference type="ARBA" id="ARBA00023037"/>
    </source>
</evidence>
<dbReference type="PANTHER" id="PTHR23220:SF23">
    <property type="entry name" value="INTEGRIN ALPHA-2"/>
    <property type="match status" value="1"/>
</dbReference>
<feature type="repeat" description="FG-GAP" evidence="15">
    <location>
        <begin position="362"/>
        <end position="415"/>
    </location>
</feature>
<dbReference type="InterPro" id="IPR000413">
    <property type="entry name" value="Integrin_alpha"/>
</dbReference>
<evidence type="ECO:0000313" key="18">
    <source>
        <dbReference type="Proteomes" id="UP000515152"/>
    </source>
</evidence>
<evidence type="ECO:0000256" key="7">
    <source>
        <dbReference type="ARBA" id="ARBA00022837"/>
    </source>
</evidence>
<feature type="domain" description="VWFA" evidence="17">
    <location>
        <begin position="170"/>
        <end position="357"/>
    </location>
</feature>
<dbReference type="GO" id="GO:0098609">
    <property type="term" value="P:cell-cell adhesion"/>
    <property type="evidence" value="ECO:0007669"/>
    <property type="project" value="TreeGrafter"/>
</dbReference>
<feature type="repeat" description="FG-GAP" evidence="15">
    <location>
        <begin position="416"/>
        <end position="471"/>
    </location>
</feature>
<dbReference type="InterPro" id="IPR013649">
    <property type="entry name" value="Integrin_alpha_Ig-like_1"/>
</dbReference>
<dbReference type="PRINTS" id="PR00453">
    <property type="entry name" value="VWFADOMAIN"/>
</dbReference>
<dbReference type="SUPFAM" id="SSF69318">
    <property type="entry name" value="Integrin alpha N-terminal domain"/>
    <property type="match status" value="1"/>
</dbReference>
<keyword evidence="10 16" id="KW-0401">Integrin</keyword>
<dbReference type="GO" id="GO:0007160">
    <property type="term" value="P:cell-matrix adhesion"/>
    <property type="evidence" value="ECO:0007669"/>
    <property type="project" value="TreeGrafter"/>
</dbReference>
<name>A0A6P8GE84_CLUHA</name>
<dbReference type="InterPro" id="IPR032695">
    <property type="entry name" value="Integrin_dom_sf"/>
</dbReference>
<dbReference type="GO" id="GO:0007229">
    <property type="term" value="P:integrin-mediated signaling pathway"/>
    <property type="evidence" value="ECO:0007669"/>
    <property type="project" value="UniProtKB-KW"/>
</dbReference>
<dbReference type="Gene3D" id="3.40.50.410">
    <property type="entry name" value="von Willebrand factor, type A domain"/>
    <property type="match status" value="1"/>
</dbReference>
<dbReference type="SMART" id="SM00327">
    <property type="entry name" value="VWA"/>
    <property type="match status" value="1"/>
</dbReference>
<organism evidence="18 19">
    <name type="scientific">Clupea harengus</name>
    <name type="common">Atlantic herring</name>
    <dbReference type="NCBI Taxonomy" id="7950"/>
    <lineage>
        <taxon>Eukaryota</taxon>
        <taxon>Metazoa</taxon>
        <taxon>Chordata</taxon>
        <taxon>Craniata</taxon>
        <taxon>Vertebrata</taxon>
        <taxon>Euteleostomi</taxon>
        <taxon>Actinopterygii</taxon>
        <taxon>Neopterygii</taxon>
        <taxon>Teleostei</taxon>
        <taxon>Clupei</taxon>
        <taxon>Clupeiformes</taxon>
        <taxon>Clupeoidei</taxon>
        <taxon>Clupeidae</taxon>
        <taxon>Clupea</taxon>
    </lineage>
</organism>
<gene>
    <name evidence="19" type="primary">LOC105894588</name>
</gene>
<dbReference type="Proteomes" id="UP000515152">
    <property type="component" value="Chromosome 12"/>
</dbReference>
<dbReference type="PROSITE" id="PS51470">
    <property type="entry name" value="FG_GAP"/>
    <property type="match status" value="6"/>
</dbReference>
<dbReference type="OrthoDB" id="5317514at2759"/>
<evidence type="ECO:0000256" key="9">
    <source>
        <dbReference type="ARBA" id="ARBA00022989"/>
    </source>
</evidence>
<dbReference type="Gene3D" id="1.20.5.930">
    <property type="entry name" value="Bicelle-embedded integrin alpha(iib) transmembrane segment"/>
    <property type="match status" value="1"/>
</dbReference>
<feature type="signal peptide" evidence="16">
    <location>
        <begin position="1"/>
        <end position="25"/>
    </location>
</feature>
<dbReference type="InterPro" id="IPR048285">
    <property type="entry name" value="Integrin_alpha_Ig-like_2"/>
</dbReference>
<feature type="chain" id="PRO_5028503907" evidence="16">
    <location>
        <begin position="26"/>
        <end position="1188"/>
    </location>
</feature>
<keyword evidence="14" id="KW-0325">Glycoprotein</keyword>
<dbReference type="Gene3D" id="2.60.40.1530">
    <property type="entry name" value="ntegrin, alpha v. Chain A, domain 4"/>
    <property type="match status" value="1"/>
</dbReference>
<evidence type="ECO:0000256" key="16">
    <source>
        <dbReference type="RuleBase" id="RU003762"/>
    </source>
</evidence>
<keyword evidence="3 16" id="KW-0812">Transmembrane</keyword>
<dbReference type="PROSITE" id="PS00242">
    <property type="entry name" value="INTEGRIN_ALPHA"/>
    <property type="match status" value="1"/>
</dbReference>
<dbReference type="PRINTS" id="PR01185">
    <property type="entry name" value="INTEGRINA"/>
</dbReference>
<dbReference type="GO" id="GO:0009897">
    <property type="term" value="C:external side of plasma membrane"/>
    <property type="evidence" value="ECO:0007669"/>
    <property type="project" value="TreeGrafter"/>
</dbReference>
<evidence type="ECO:0000256" key="5">
    <source>
        <dbReference type="ARBA" id="ARBA00022729"/>
    </source>
</evidence>
<reference evidence="19" key="1">
    <citation type="submission" date="2025-08" db="UniProtKB">
        <authorList>
            <consortium name="RefSeq"/>
        </authorList>
    </citation>
    <scope>IDENTIFICATION</scope>
</reference>
<dbReference type="GO" id="GO:0033627">
    <property type="term" value="P:cell adhesion mediated by integrin"/>
    <property type="evidence" value="ECO:0007669"/>
    <property type="project" value="TreeGrafter"/>
</dbReference>
<evidence type="ECO:0000256" key="11">
    <source>
        <dbReference type="ARBA" id="ARBA00023136"/>
    </source>
</evidence>
<feature type="repeat" description="FG-GAP" evidence="15">
    <location>
        <begin position="472"/>
        <end position="534"/>
    </location>
</feature>
<proteinExistence type="inferred from homology"/>
<dbReference type="Gene3D" id="2.60.40.1460">
    <property type="entry name" value="Integrin domains. Chain A, domain 2"/>
    <property type="match status" value="1"/>
</dbReference>
<evidence type="ECO:0000256" key="8">
    <source>
        <dbReference type="ARBA" id="ARBA00022889"/>
    </source>
</evidence>
<comment type="similarity">
    <text evidence="2 16">Belongs to the integrin alpha chain family.</text>
</comment>
<dbReference type="SMART" id="SM00191">
    <property type="entry name" value="Int_alpha"/>
    <property type="match status" value="5"/>
</dbReference>
<dbReference type="GO" id="GO:0046872">
    <property type="term" value="F:metal ion binding"/>
    <property type="evidence" value="ECO:0007669"/>
    <property type="project" value="UniProtKB-KW"/>
</dbReference>
<dbReference type="InterPro" id="IPR018184">
    <property type="entry name" value="Integrin_alpha_C_CS"/>
</dbReference>
<feature type="repeat" description="FG-GAP" evidence="15">
    <location>
        <begin position="597"/>
        <end position="657"/>
    </location>
</feature>
<dbReference type="Gene3D" id="2.130.10.130">
    <property type="entry name" value="Integrin alpha, N-terminal"/>
    <property type="match status" value="2"/>
</dbReference>
<comment type="subcellular location">
    <subcellularLocation>
        <location evidence="1 16">Membrane</location>
        <topology evidence="1 16">Single-pass type I membrane protein</topology>
    </subcellularLocation>
</comment>
<dbReference type="Pfam" id="PF00092">
    <property type="entry name" value="VWA"/>
    <property type="match status" value="1"/>
</dbReference>
<dbReference type="Pfam" id="PF08441">
    <property type="entry name" value="Integrin_A_Ig_1"/>
    <property type="match status" value="1"/>
</dbReference>
<dbReference type="KEGG" id="char:105894588"/>
<protein>
    <submittedName>
        <fullName evidence="19">Integrin alpha-2-like</fullName>
    </submittedName>
</protein>
<dbReference type="InterPro" id="IPR048286">
    <property type="entry name" value="Integrin_alpha_Ig-like_3"/>
</dbReference>
<keyword evidence="12" id="KW-1015">Disulfide bond</keyword>
<keyword evidence="18" id="KW-1185">Reference proteome</keyword>
<dbReference type="Pfam" id="PF20806">
    <property type="entry name" value="Integrin_A_Ig_3"/>
    <property type="match status" value="1"/>
</dbReference>
<dbReference type="SUPFAM" id="SSF69179">
    <property type="entry name" value="Integrin domains"/>
    <property type="match status" value="3"/>
</dbReference>
<keyword evidence="8 16" id="KW-0130">Cell adhesion</keyword>
<feature type="repeat" description="FG-GAP" evidence="15">
    <location>
        <begin position="30"/>
        <end position="88"/>
    </location>
</feature>
<keyword evidence="4" id="KW-0479">Metal-binding</keyword>
<evidence type="ECO:0000313" key="19">
    <source>
        <dbReference type="RefSeq" id="XP_031433315.1"/>
    </source>
</evidence>
<evidence type="ECO:0000259" key="17">
    <source>
        <dbReference type="PROSITE" id="PS50234"/>
    </source>
</evidence>
<evidence type="ECO:0000256" key="1">
    <source>
        <dbReference type="ARBA" id="ARBA00004479"/>
    </source>
</evidence>
<evidence type="ECO:0000256" key="3">
    <source>
        <dbReference type="ARBA" id="ARBA00022692"/>
    </source>
</evidence>
<dbReference type="Gene3D" id="2.60.40.1510">
    <property type="entry name" value="ntegrin, alpha v. Chain A, domain 3"/>
    <property type="match status" value="1"/>
</dbReference>
<keyword evidence="5 16" id="KW-0732">Signal</keyword>
<keyword evidence="6" id="KW-0677">Repeat</keyword>
<evidence type="ECO:0000256" key="15">
    <source>
        <dbReference type="PROSITE-ProRule" id="PRU00803"/>
    </source>
</evidence>
<dbReference type="AlphaFoldDB" id="A0A6P8GE84"/>
<evidence type="ECO:0000256" key="12">
    <source>
        <dbReference type="ARBA" id="ARBA00023157"/>
    </source>
</evidence>
<dbReference type="PROSITE" id="PS50234">
    <property type="entry name" value="VWFA"/>
    <property type="match status" value="1"/>
</dbReference>
<feature type="transmembrane region" description="Helical" evidence="16">
    <location>
        <begin position="1133"/>
        <end position="1157"/>
    </location>
</feature>
<evidence type="ECO:0000256" key="4">
    <source>
        <dbReference type="ARBA" id="ARBA00022723"/>
    </source>
</evidence>